<evidence type="ECO:0000256" key="1">
    <source>
        <dbReference type="SAM" id="Phobius"/>
    </source>
</evidence>
<proteinExistence type="predicted"/>
<keyword evidence="1" id="KW-0472">Membrane</keyword>
<accession>A0A9X2AMQ4</accession>
<keyword evidence="1" id="KW-0812">Transmembrane</keyword>
<gene>
    <name evidence="2" type="ORF">MC378_14720</name>
</gene>
<evidence type="ECO:0000313" key="3">
    <source>
        <dbReference type="Proteomes" id="UP001139369"/>
    </source>
</evidence>
<evidence type="ECO:0000313" key="2">
    <source>
        <dbReference type="EMBL" id="MCI2230430.1"/>
    </source>
</evidence>
<protein>
    <submittedName>
        <fullName evidence="2">Uncharacterized protein</fullName>
    </submittedName>
</protein>
<keyword evidence="3" id="KW-1185">Reference proteome</keyword>
<name>A0A9X2AMQ4_9FLAO</name>
<dbReference type="RefSeq" id="WP_242179546.1">
    <property type="nucleotide sequence ID" value="NZ_JAKQYM010000021.1"/>
</dbReference>
<dbReference type="AlphaFoldDB" id="A0A9X2AMQ4"/>
<dbReference type="Proteomes" id="UP001139369">
    <property type="component" value="Unassembled WGS sequence"/>
</dbReference>
<dbReference type="EMBL" id="JAKQYM010000021">
    <property type="protein sequence ID" value="MCI2230430.1"/>
    <property type="molecule type" value="Genomic_DNA"/>
</dbReference>
<keyword evidence="1" id="KW-1133">Transmembrane helix</keyword>
<organism evidence="2 3">
    <name type="scientific">Polaribacter marinus</name>
    <dbReference type="NCBI Taxonomy" id="2916838"/>
    <lineage>
        <taxon>Bacteria</taxon>
        <taxon>Pseudomonadati</taxon>
        <taxon>Bacteroidota</taxon>
        <taxon>Flavobacteriia</taxon>
        <taxon>Flavobacteriales</taxon>
        <taxon>Flavobacteriaceae</taxon>
    </lineage>
</organism>
<feature type="transmembrane region" description="Helical" evidence="1">
    <location>
        <begin position="12"/>
        <end position="36"/>
    </location>
</feature>
<reference evidence="2" key="1">
    <citation type="submission" date="2022-02" db="EMBL/GenBank/DDBJ databases">
        <title>Polaribacter sp. MSW13, isolated from seawater.</title>
        <authorList>
            <person name="Kristyanto S."/>
            <person name="Jung J."/>
            <person name="Jeon C.O."/>
        </authorList>
    </citation>
    <scope>NUCLEOTIDE SEQUENCE</scope>
    <source>
        <strain evidence="2">MSW13</strain>
    </source>
</reference>
<comment type="caution">
    <text evidence="2">The sequence shown here is derived from an EMBL/GenBank/DDBJ whole genome shotgun (WGS) entry which is preliminary data.</text>
</comment>
<sequence length="162" mass="19169">MNIYKNYSWDLITILLIIVFILRVIVGIIISINLLSSKKQPESRRQQKRKKKETKNLITILVFKIIIGIAITISPLFWSNNFAHNYINEKLENETKIETAKIYDLIYPPHNGHISGAVGYEYEFYIKNRKYRGRHLGEKRKIGGIITIKYYKENPWINKKNE</sequence>
<feature type="transmembrane region" description="Helical" evidence="1">
    <location>
        <begin position="57"/>
        <end position="78"/>
    </location>
</feature>